<feature type="transmembrane region" description="Helical" evidence="4">
    <location>
        <begin position="6"/>
        <end position="28"/>
    </location>
</feature>
<dbReference type="PROSITE" id="PS00061">
    <property type="entry name" value="ADH_SHORT"/>
    <property type="match status" value="1"/>
</dbReference>
<keyword evidence="4" id="KW-0812">Transmembrane</keyword>
<dbReference type="PANTHER" id="PTHR44196">
    <property type="entry name" value="DEHYDROGENASE/REDUCTASE SDR FAMILY MEMBER 7B"/>
    <property type="match status" value="1"/>
</dbReference>
<evidence type="ECO:0000256" key="4">
    <source>
        <dbReference type="SAM" id="Phobius"/>
    </source>
</evidence>
<dbReference type="PRINTS" id="PR00081">
    <property type="entry name" value="GDHRDH"/>
</dbReference>
<evidence type="ECO:0000313" key="5">
    <source>
        <dbReference type="EMBL" id="KAL0489207.1"/>
    </source>
</evidence>
<keyword evidence="4" id="KW-1133">Transmembrane helix</keyword>
<protein>
    <submittedName>
        <fullName evidence="5">Uncharacterized protein</fullName>
    </submittedName>
</protein>
<dbReference type="GO" id="GO:0016020">
    <property type="term" value="C:membrane"/>
    <property type="evidence" value="ECO:0007669"/>
    <property type="project" value="TreeGrafter"/>
</dbReference>
<evidence type="ECO:0000256" key="2">
    <source>
        <dbReference type="ARBA" id="ARBA00023002"/>
    </source>
</evidence>
<comment type="caution">
    <text evidence="5">The sequence shown here is derived from an EMBL/GenBank/DDBJ whole genome shotgun (WGS) entry which is preliminary data.</text>
</comment>
<dbReference type="Proteomes" id="UP001431209">
    <property type="component" value="Unassembled WGS sequence"/>
</dbReference>
<dbReference type="EMBL" id="JAOPGA020001531">
    <property type="protein sequence ID" value="KAL0489207.1"/>
    <property type="molecule type" value="Genomic_DNA"/>
</dbReference>
<dbReference type="Gene3D" id="3.40.50.720">
    <property type="entry name" value="NAD(P)-binding Rossmann-like Domain"/>
    <property type="match status" value="1"/>
</dbReference>
<sequence>MPLDFVYDSAVLLLSIILNLILLPFYIVHQLYDSLTFKPTAPPKSVLITGASSGIGESLAKTYAANGTKNLILLGRNEEKLKRVKEICQKKGANVAIYVADVTDREKMDEIIKSQPNLDLVIANAGVSQYTIMRDQKKTKLDDSLVKEDMEREVININLHGVLNTVYPAIRYFLQHNKNKTSQICIVSSKAAQIPMLTNVYGCTKGYVTNFAFNLRREYASKNIRVNNVLPCWVETSMADAYKGDKFFMISSDKAAKIIIDGLSNDTPNISFTFATSFMMDITSNIPWFYQLVLQKYIRVVKDVE</sequence>
<proteinExistence type="inferred from homology"/>
<dbReference type="AlphaFoldDB" id="A0AAW2ZIS5"/>
<keyword evidence="6" id="KW-1185">Reference proteome</keyword>
<dbReference type="InterPro" id="IPR036291">
    <property type="entry name" value="NAD(P)-bd_dom_sf"/>
</dbReference>
<dbReference type="PANTHER" id="PTHR44196:SF1">
    <property type="entry name" value="DEHYDROGENASE_REDUCTASE SDR FAMILY MEMBER 7B"/>
    <property type="match status" value="1"/>
</dbReference>
<keyword evidence="2" id="KW-0560">Oxidoreductase</keyword>
<evidence type="ECO:0000256" key="1">
    <source>
        <dbReference type="ARBA" id="ARBA00006484"/>
    </source>
</evidence>
<accession>A0AAW2ZIS5</accession>
<reference evidence="5 6" key="1">
    <citation type="submission" date="2024-03" db="EMBL/GenBank/DDBJ databases">
        <title>The Acrasis kona genome and developmental transcriptomes reveal deep origins of eukaryotic multicellular pathways.</title>
        <authorList>
            <person name="Sheikh S."/>
            <person name="Fu C.-J."/>
            <person name="Brown M.W."/>
            <person name="Baldauf S.L."/>
        </authorList>
    </citation>
    <scope>NUCLEOTIDE SEQUENCE [LARGE SCALE GENOMIC DNA]</scope>
    <source>
        <strain evidence="5 6">ATCC MYA-3509</strain>
    </source>
</reference>
<dbReference type="SUPFAM" id="SSF51735">
    <property type="entry name" value="NAD(P)-binding Rossmann-fold domains"/>
    <property type="match status" value="1"/>
</dbReference>
<comment type="similarity">
    <text evidence="1">Belongs to the short-chain dehydrogenases/reductases (SDR) family.</text>
</comment>
<gene>
    <name evidence="5" type="ORF">AKO1_013733</name>
</gene>
<evidence type="ECO:0000313" key="6">
    <source>
        <dbReference type="Proteomes" id="UP001431209"/>
    </source>
</evidence>
<evidence type="ECO:0000256" key="3">
    <source>
        <dbReference type="ARBA" id="ARBA00037096"/>
    </source>
</evidence>
<organism evidence="5 6">
    <name type="scientific">Acrasis kona</name>
    <dbReference type="NCBI Taxonomy" id="1008807"/>
    <lineage>
        <taxon>Eukaryota</taxon>
        <taxon>Discoba</taxon>
        <taxon>Heterolobosea</taxon>
        <taxon>Tetramitia</taxon>
        <taxon>Eutetramitia</taxon>
        <taxon>Acrasidae</taxon>
        <taxon>Acrasis</taxon>
    </lineage>
</organism>
<comment type="function">
    <text evidence="3">Putative oxidoreductase.</text>
</comment>
<name>A0AAW2ZIS5_9EUKA</name>
<dbReference type="CDD" id="cd05233">
    <property type="entry name" value="SDR_c"/>
    <property type="match status" value="1"/>
</dbReference>
<dbReference type="InterPro" id="IPR002347">
    <property type="entry name" value="SDR_fam"/>
</dbReference>
<dbReference type="GO" id="GO:0016491">
    <property type="term" value="F:oxidoreductase activity"/>
    <property type="evidence" value="ECO:0007669"/>
    <property type="project" value="UniProtKB-KW"/>
</dbReference>
<dbReference type="InterPro" id="IPR020904">
    <property type="entry name" value="Sc_DH/Rdtase_CS"/>
</dbReference>
<keyword evidence="4" id="KW-0472">Membrane</keyword>
<dbReference type="Pfam" id="PF00106">
    <property type="entry name" value="adh_short"/>
    <property type="match status" value="1"/>
</dbReference>